<accession>A0A4R6S9N5</accession>
<feature type="transmembrane region" description="Helical" evidence="2">
    <location>
        <begin position="170"/>
        <end position="191"/>
    </location>
</feature>
<dbReference type="Gene3D" id="1.10.3730.20">
    <property type="match status" value="1"/>
</dbReference>
<feature type="transmembrane region" description="Helical" evidence="2">
    <location>
        <begin position="30"/>
        <end position="51"/>
    </location>
</feature>
<keyword evidence="2" id="KW-0472">Membrane</keyword>
<proteinExistence type="inferred from homology"/>
<evidence type="ECO:0000259" key="3">
    <source>
        <dbReference type="Pfam" id="PF00892"/>
    </source>
</evidence>
<feature type="transmembrane region" description="Helical" evidence="2">
    <location>
        <begin position="144"/>
        <end position="164"/>
    </location>
</feature>
<feature type="transmembrane region" description="Helical" evidence="2">
    <location>
        <begin position="230"/>
        <end position="253"/>
    </location>
</feature>
<sequence>MSPSVVAVVLAAALMHATWNAIAHNIADRVAGFALMGISDLVVGGAIVSFAGSPGAAWPYVLISAGLHIVYALFLLLSYQLGEFSQVYPLARGIGPLIVGVVSIVALGKHLPAVQLAGVVLISAGLMGLVFVGGKPGRKQLPALGAAAVTGVMIASYTVVDALGVTHGPLLAYIGWLFLSQGPVMPLVVLAQSKGRTVARLRVHAGAGLLGGMVALGAYGLVLWAQTSGALAPVAALREASIVFGAFIGALFLGEKLGHKRAIAAAVVVAGIVALTV</sequence>
<keyword evidence="2" id="KW-1133">Transmembrane helix</keyword>
<keyword evidence="2" id="KW-0812">Transmembrane</keyword>
<keyword evidence="5" id="KW-1185">Reference proteome</keyword>
<name>A0A4R6S9N5_LABRH</name>
<feature type="transmembrane region" description="Helical" evidence="2">
    <location>
        <begin position="89"/>
        <end position="107"/>
    </location>
</feature>
<dbReference type="Proteomes" id="UP000295444">
    <property type="component" value="Unassembled WGS sequence"/>
</dbReference>
<evidence type="ECO:0000256" key="1">
    <source>
        <dbReference type="ARBA" id="ARBA00007362"/>
    </source>
</evidence>
<feature type="domain" description="EamA" evidence="3">
    <location>
        <begin position="146"/>
        <end position="275"/>
    </location>
</feature>
<dbReference type="GO" id="GO:0016020">
    <property type="term" value="C:membrane"/>
    <property type="evidence" value="ECO:0007669"/>
    <property type="project" value="InterPro"/>
</dbReference>
<feature type="transmembrane region" description="Helical" evidence="2">
    <location>
        <begin position="113"/>
        <end position="132"/>
    </location>
</feature>
<comment type="caution">
    <text evidence="4">The sequence shown here is derived from an EMBL/GenBank/DDBJ whole genome shotgun (WGS) entry which is preliminary data.</text>
</comment>
<dbReference type="AlphaFoldDB" id="A0A4R6S9N5"/>
<evidence type="ECO:0000313" key="4">
    <source>
        <dbReference type="EMBL" id="TDP96173.1"/>
    </source>
</evidence>
<gene>
    <name evidence="4" type="ORF">EV186_104155</name>
</gene>
<dbReference type="Pfam" id="PF00892">
    <property type="entry name" value="EamA"/>
    <property type="match status" value="1"/>
</dbReference>
<feature type="transmembrane region" description="Helical" evidence="2">
    <location>
        <begin position="57"/>
        <end position="77"/>
    </location>
</feature>
<dbReference type="SUPFAM" id="SSF103481">
    <property type="entry name" value="Multidrug resistance efflux transporter EmrE"/>
    <property type="match status" value="2"/>
</dbReference>
<reference evidence="4 5" key="1">
    <citation type="submission" date="2019-03" db="EMBL/GenBank/DDBJ databases">
        <title>Genomic Encyclopedia of Type Strains, Phase IV (KMG-IV): sequencing the most valuable type-strain genomes for metagenomic binning, comparative biology and taxonomic classification.</title>
        <authorList>
            <person name="Goeker M."/>
        </authorList>
    </citation>
    <scope>NUCLEOTIDE SEQUENCE [LARGE SCALE GENOMIC DNA]</scope>
    <source>
        <strain evidence="4 5">DSM 45361</strain>
    </source>
</reference>
<feature type="transmembrane region" description="Helical" evidence="2">
    <location>
        <begin position="203"/>
        <end position="224"/>
    </location>
</feature>
<feature type="transmembrane region" description="Helical" evidence="2">
    <location>
        <begin position="6"/>
        <end position="23"/>
    </location>
</feature>
<evidence type="ECO:0000256" key="2">
    <source>
        <dbReference type="SAM" id="Phobius"/>
    </source>
</evidence>
<dbReference type="InterPro" id="IPR037185">
    <property type="entry name" value="EmrE-like"/>
</dbReference>
<dbReference type="RefSeq" id="WP_243754227.1">
    <property type="nucleotide sequence ID" value="NZ_SNXZ01000004.1"/>
</dbReference>
<dbReference type="EMBL" id="SNXZ01000004">
    <property type="protein sequence ID" value="TDP96173.1"/>
    <property type="molecule type" value="Genomic_DNA"/>
</dbReference>
<organism evidence="4 5">
    <name type="scientific">Labedaea rhizosphaerae</name>
    <dbReference type="NCBI Taxonomy" id="598644"/>
    <lineage>
        <taxon>Bacteria</taxon>
        <taxon>Bacillati</taxon>
        <taxon>Actinomycetota</taxon>
        <taxon>Actinomycetes</taxon>
        <taxon>Pseudonocardiales</taxon>
        <taxon>Pseudonocardiaceae</taxon>
        <taxon>Labedaea</taxon>
    </lineage>
</organism>
<comment type="similarity">
    <text evidence="1">Belongs to the EamA transporter family.</text>
</comment>
<dbReference type="InterPro" id="IPR000620">
    <property type="entry name" value="EamA_dom"/>
</dbReference>
<protein>
    <submittedName>
        <fullName evidence="4">EamA-like transporter family protein</fullName>
    </submittedName>
</protein>
<evidence type="ECO:0000313" key="5">
    <source>
        <dbReference type="Proteomes" id="UP000295444"/>
    </source>
</evidence>